<keyword evidence="3" id="KW-1185">Reference proteome</keyword>
<dbReference type="SUPFAM" id="SSF56219">
    <property type="entry name" value="DNase I-like"/>
    <property type="match status" value="1"/>
</dbReference>
<comment type="caution">
    <text evidence="2">The sequence shown here is derived from an EMBL/GenBank/DDBJ whole genome shotgun (WGS) entry which is preliminary data.</text>
</comment>
<proteinExistence type="predicted"/>
<dbReference type="EMBL" id="JBBPBK010000001">
    <property type="protein sequence ID" value="KAK9291771.1"/>
    <property type="molecule type" value="Genomic_DNA"/>
</dbReference>
<dbReference type="GO" id="GO:0003824">
    <property type="term" value="F:catalytic activity"/>
    <property type="evidence" value="ECO:0007669"/>
    <property type="project" value="InterPro"/>
</dbReference>
<dbReference type="InterPro" id="IPR005135">
    <property type="entry name" value="Endo/exonuclease/phosphatase"/>
</dbReference>
<dbReference type="Pfam" id="PF03372">
    <property type="entry name" value="Exo_endo_phos"/>
    <property type="match status" value="1"/>
</dbReference>
<accession>A0AAP0S6L8</accession>
<name>A0AAP0S6L8_LIQFO</name>
<dbReference type="Gene3D" id="3.60.10.10">
    <property type="entry name" value="Endonuclease/exonuclease/phosphatase"/>
    <property type="match status" value="1"/>
</dbReference>
<evidence type="ECO:0000313" key="3">
    <source>
        <dbReference type="Proteomes" id="UP001415857"/>
    </source>
</evidence>
<evidence type="ECO:0000259" key="1">
    <source>
        <dbReference type="Pfam" id="PF03372"/>
    </source>
</evidence>
<organism evidence="2 3">
    <name type="scientific">Liquidambar formosana</name>
    <name type="common">Formosan gum</name>
    <dbReference type="NCBI Taxonomy" id="63359"/>
    <lineage>
        <taxon>Eukaryota</taxon>
        <taxon>Viridiplantae</taxon>
        <taxon>Streptophyta</taxon>
        <taxon>Embryophyta</taxon>
        <taxon>Tracheophyta</taxon>
        <taxon>Spermatophyta</taxon>
        <taxon>Magnoliopsida</taxon>
        <taxon>eudicotyledons</taxon>
        <taxon>Gunneridae</taxon>
        <taxon>Pentapetalae</taxon>
        <taxon>Saxifragales</taxon>
        <taxon>Altingiaceae</taxon>
        <taxon>Liquidambar</taxon>
    </lineage>
</organism>
<dbReference type="InterPro" id="IPR036691">
    <property type="entry name" value="Endo/exonu/phosph_ase_sf"/>
</dbReference>
<dbReference type="AlphaFoldDB" id="A0AAP0S6L8"/>
<protein>
    <recommendedName>
        <fullName evidence="1">Endonuclease/exonuclease/phosphatase domain-containing protein</fullName>
    </recommendedName>
</protein>
<evidence type="ECO:0000313" key="2">
    <source>
        <dbReference type="EMBL" id="KAK9291771.1"/>
    </source>
</evidence>
<dbReference type="Proteomes" id="UP001415857">
    <property type="component" value="Unassembled WGS sequence"/>
</dbReference>
<sequence length="203" mass="23256">MGMFWRGNPVPAVWVVEAKGGVQWQRSRGFKLFQMRYQRRLDSSPTGRHENLKLQLSRLGNPRTVRALHDVVKQKVPSLAFLMETKLHKDEMERVKFRLGFNHGLFHEAHNRSGGLALLWRIGMEIEVLSYSGNHMDAFVLEAGVACWRITGFYGHPEVALRKLSWELLGVLHSHSALPWLCVGDFNEIIAVGEKYGRVPRAE</sequence>
<dbReference type="PANTHER" id="PTHR35218:SF9">
    <property type="entry name" value="ENDONUCLEASE_EXONUCLEASE_PHOSPHATASE DOMAIN-CONTAINING PROTEIN"/>
    <property type="match status" value="1"/>
</dbReference>
<feature type="domain" description="Endonuclease/exonuclease/phosphatase" evidence="1">
    <location>
        <begin position="57"/>
        <end position="188"/>
    </location>
</feature>
<reference evidence="2 3" key="1">
    <citation type="journal article" date="2024" name="Plant J.">
        <title>Genome sequences and population genomics reveal climatic adaptation and genomic divergence between two closely related sweetgum species.</title>
        <authorList>
            <person name="Xu W.Q."/>
            <person name="Ren C.Q."/>
            <person name="Zhang X.Y."/>
            <person name="Comes H.P."/>
            <person name="Liu X.H."/>
            <person name="Li Y.G."/>
            <person name="Kettle C.J."/>
            <person name="Jalonen R."/>
            <person name="Gaisberger H."/>
            <person name="Ma Y.Z."/>
            <person name="Qiu Y.X."/>
        </authorList>
    </citation>
    <scope>NUCLEOTIDE SEQUENCE [LARGE SCALE GENOMIC DNA]</scope>
    <source>
        <strain evidence="2">Hangzhou</strain>
    </source>
</reference>
<dbReference type="PANTHER" id="PTHR35218">
    <property type="entry name" value="RNASE H DOMAIN-CONTAINING PROTEIN"/>
    <property type="match status" value="1"/>
</dbReference>
<gene>
    <name evidence="2" type="ORF">L1049_019721</name>
</gene>